<evidence type="ECO:0000313" key="5">
    <source>
        <dbReference type="EMBL" id="GFR38289.1"/>
    </source>
</evidence>
<dbReference type="GO" id="GO:0052689">
    <property type="term" value="F:carboxylic ester hydrolase activity"/>
    <property type="evidence" value="ECO:0007669"/>
    <property type="project" value="InterPro"/>
</dbReference>
<evidence type="ECO:0000256" key="3">
    <source>
        <dbReference type="PIRSR" id="PIRSR017388-2"/>
    </source>
</evidence>
<feature type="active site" description="Nucleophile" evidence="2">
    <location>
        <position position="92"/>
    </location>
</feature>
<feature type="domain" description="AB hydrolase-1" evidence="4">
    <location>
        <begin position="19"/>
        <end position="221"/>
    </location>
</feature>
<evidence type="ECO:0000256" key="2">
    <source>
        <dbReference type="PIRSR" id="PIRSR017388-1"/>
    </source>
</evidence>
<dbReference type="InterPro" id="IPR012354">
    <property type="entry name" value="Esterase_lipase"/>
</dbReference>
<dbReference type="PIRSF" id="PIRSF017388">
    <property type="entry name" value="Esterase_lipase"/>
    <property type="match status" value="1"/>
</dbReference>
<proteinExistence type="predicted"/>
<dbReference type="InterPro" id="IPR029058">
    <property type="entry name" value="AB_hydrolase_fold"/>
</dbReference>
<dbReference type="RefSeq" id="WP_200966530.1">
    <property type="nucleotide sequence ID" value="NZ_BMAQ01000014.1"/>
</dbReference>
<dbReference type="GO" id="GO:0016020">
    <property type="term" value="C:membrane"/>
    <property type="evidence" value="ECO:0007669"/>
    <property type="project" value="TreeGrafter"/>
</dbReference>
<dbReference type="AlphaFoldDB" id="A0A916QG47"/>
<dbReference type="PANTHER" id="PTHR43798">
    <property type="entry name" value="MONOACYLGLYCEROL LIPASE"/>
    <property type="match status" value="1"/>
</dbReference>
<dbReference type="SUPFAM" id="SSF53474">
    <property type="entry name" value="alpha/beta-Hydrolases"/>
    <property type="match status" value="1"/>
</dbReference>
<dbReference type="PANTHER" id="PTHR43798:SF31">
    <property type="entry name" value="AB HYDROLASE SUPERFAMILY PROTEIN YCLE"/>
    <property type="match status" value="1"/>
</dbReference>
<keyword evidence="6" id="KW-1185">Reference proteome</keyword>
<sequence length="232" mass="26705">MSFETEEVQHTIPANRSALLLHGFTGAPSDVEPITHMLEAHGWNCRAPYLPGHEDGFARIGEVNWMDWLKEAEEEAETCAKRYGSFSVVGFSMGGLLAAYIANRYPVDRVVLLNAAVIYISPGRYISFFLEKFRRRDLSHFRRIAKIPQSAVMQFVRLASRLRREFRSVRQPTLICQSGRDQIVHPRSADYLRRVIPGRTEVIMFPRSKHVICWDVEQEEVVTSVERFLVHS</sequence>
<protein>
    <submittedName>
        <fullName evidence="5">Carboxylesterase</fullName>
    </submittedName>
</protein>
<organism evidence="5 6">
    <name type="scientific">Insulibacter thermoxylanivorax</name>
    <dbReference type="NCBI Taxonomy" id="2749268"/>
    <lineage>
        <taxon>Bacteria</taxon>
        <taxon>Bacillati</taxon>
        <taxon>Bacillota</taxon>
        <taxon>Bacilli</taxon>
        <taxon>Bacillales</taxon>
        <taxon>Paenibacillaceae</taxon>
        <taxon>Insulibacter</taxon>
    </lineage>
</organism>
<comment type="caution">
    <text evidence="5">The sequence shown here is derived from an EMBL/GenBank/DDBJ whole genome shotgun (WGS) entry which is preliminary data.</text>
</comment>
<gene>
    <name evidence="5" type="ORF">PRECH8_15850</name>
</gene>
<dbReference type="Gene3D" id="3.40.50.1820">
    <property type="entry name" value="alpha/beta hydrolase"/>
    <property type="match status" value="1"/>
</dbReference>
<dbReference type="Pfam" id="PF12697">
    <property type="entry name" value="Abhydrolase_6"/>
    <property type="match status" value="1"/>
</dbReference>
<feature type="binding site" evidence="3">
    <location>
        <position position="93"/>
    </location>
    <ligand>
        <name>substrate</name>
    </ligand>
</feature>
<evidence type="ECO:0000313" key="6">
    <source>
        <dbReference type="Proteomes" id="UP000654993"/>
    </source>
</evidence>
<name>A0A916QG47_9BACL</name>
<feature type="active site" description="Charge relay system" evidence="2">
    <location>
        <position position="210"/>
    </location>
</feature>
<feature type="binding site" evidence="3">
    <location>
        <position position="24"/>
    </location>
    <ligand>
        <name>substrate</name>
    </ligand>
</feature>
<accession>A0A916QG47</accession>
<dbReference type="InterPro" id="IPR000073">
    <property type="entry name" value="AB_hydrolase_1"/>
</dbReference>
<evidence type="ECO:0000259" key="4">
    <source>
        <dbReference type="Pfam" id="PF12697"/>
    </source>
</evidence>
<reference evidence="5" key="2">
    <citation type="journal article" date="2021" name="Data Brief">
        <title>Draft genome sequence data of the facultative, thermophilic, xylanolytic bacterium Paenibacillus sp. strain DA-C8.</title>
        <authorList>
            <person name="Chhe C."/>
            <person name="Uke A."/>
            <person name="Baramee S."/>
            <person name="Ungkulpasvich U."/>
            <person name="Tachaapaikoon C."/>
            <person name="Pason P."/>
            <person name="Waeonukul R."/>
            <person name="Ratanakhanokchai K."/>
            <person name="Kosugi A."/>
        </authorList>
    </citation>
    <scope>NUCLEOTIDE SEQUENCE</scope>
    <source>
        <strain evidence="5">DA-C8</strain>
    </source>
</reference>
<dbReference type="Proteomes" id="UP000654993">
    <property type="component" value="Unassembled WGS sequence"/>
</dbReference>
<dbReference type="EMBL" id="BMAQ01000014">
    <property type="protein sequence ID" value="GFR38289.1"/>
    <property type="molecule type" value="Genomic_DNA"/>
</dbReference>
<reference evidence="5" key="1">
    <citation type="submission" date="2020-08" db="EMBL/GenBank/DDBJ databases">
        <authorList>
            <person name="Uke A."/>
            <person name="Chhe C."/>
            <person name="Baramee S."/>
            <person name="Kosugi A."/>
        </authorList>
    </citation>
    <scope>NUCLEOTIDE SEQUENCE</scope>
    <source>
        <strain evidence="5">DA-C8</strain>
    </source>
</reference>
<dbReference type="InterPro" id="IPR050266">
    <property type="entry name" value="AB_hydrolase_sf"/>
</dbReference>
<feature type="active site" description="Charge relay system" evidence="2">
    <location>
        <position position="181"/>
    </location>
</feature>
<evidence type="ECO:0000256" key="1">
    <source>
        <dbReference type="ARBA" id="ARBA00022801"/>
    </source>
</evidence>
<keyword evidence="1" id="KW-0378">Hydrolase</keyword>